<evidence type="ECO:0000256" key="1">
    <source>
        <dbReference type="SAM" id="Phobius"/>
    </source>
</evidence>
<feature type="transmembrane region" description="Helical" evidence="1">
    <location>
        <begin position="52"/>
        <end position="72"/>
    </location>
</feature>
<dbReference type="InterPro" id="IPR057952">
    <property type="entry name" value="Rv2743c-like"/>
</dbReference>
<dbReference type="Pfam" id="PF25587">
    <property type="entry name" value="Rv2743c"/>
    <property type="match status" value="1"/>
</dbReference>
<keyword evidence="3" id="KW-1185">Reference proteome</keyword>
<evidence type="ECO:0000313" key="2">
    <source>
        <dbReference type="EMBL" id="SER97174.1"/>
    </source>
</evidence>
<gene>
    <name evidence="2" type="ORF">SAMN04487818_106313</name>
</gene>
<evidence type="ECO:0000313" key="3">
    <source>
        <dbReference type="Proteomes" id="UP000199051"/>
    </source>
</evidence>
<keyword evidence="1" id="KW-0472">Membrane</keyword>
<dbReference type="AlphaFoldDB" id="A0A1H9TJJ7"/>
<dbReference type="Proteomes" id="UP000199051">
    <property type="component" value="Unassembled WGS sequence"/>
</dbReference>
<sequence>MRPRRNELIKLGGELVEQLRGPVPQQVREAIAGWRDPRAKALRQRRRAVRRARLWTATGLTTGTGAVVVETASAAPGIAVPALIGAAVVSGVAAVSTGFRAWRLHKQPLPDAPPAPVVLPARGSQAREPIARLGEAEDTLRELLTQLGAGALVPPDAVTEARTTGAEAASALRAVAARVQVVERAREHAPPLDRGHLTESIRALRAQLDQGLDGYGALVAAAARALAASSVATPRHDLTDATDRLAALACALRELSLG</sequence>
<keyword evidence="1" id="KW-0812">Transmembrane</keyword>
<proteinExistence type="predicted"/>
<accession>A0A1H9TJJ7</accession>
<protein>
    <submittedName>
        <fullName evidence="2">Uncharacterized protein</fullName>
    </submittedName>
</protein>
<dbReference type="NCBIfam" id="NF047839">
    <property type="entry name" value="PspM_Rv2743c"/>
    <property type="match status" value="1"/>
</dbReference>
<organism evidence="2 3">
    <name type="scientific">Actinokineospora terrae</name>
    <dbReference type="NCBI Taxonomy" id="155974"/>
    <lineage>
        <taxon>Bacteria</taxon>
        <taxon>Bacillati</taxon>
        <taxon>Actinomycetota</taxon>
        <taxon>Actinomycetes</taxon>
        <taxon>Pseudonocardiales</taxon>
        <taxon>Pseudonocardiaceae</taxon>
        <taxon>Actinokineospora</taxon>
    </lineage>
</organism>
<dbReference type="EMBL" id="FOGI01000006">
    <property type="protein sequence ID" value="SER97174.1"/>
    <property type="molecule type" value="Genomic_DNA"/>
</dbReference>
<keyword evidence="1" id="KW-1133">Transmembrane helix</keyword>
<dbReference type="RefSeq" id="WP_092778779.1">
    <property type="nucleotide sequence ID" value="NZ_FOGI01000006.1"/>
</dbReference>
<name>A0A1H9TJJ7_9PSEU</name>
<reference evidence="3" key="1">
    <citation type="submission" date="2016-10" db="EMBL/GenBank/DDBJ databases">
        <authorList>
            <person name="Varghese N."/>
            <person name="Submissions S."/>
        </authorList>
    </citation>
    <scope>NUCLEOTIDE SEQUENCE [LARGE SCALE GENOMIC DNA]</scope>
    <source>
        <strain evidence="3">DSM 44260</strain>
    </source>
</reference>
<dbReference type="STRING" id="155974.SAMN04487818_106313"/>
<feature type="transmembrane region" description="Helical" evidence="1">
    <location>
        <begin position="78"/>
        <end position="99"/>
    </location>
</feature>